<dbReference type="RefSeq" id="WP_159373853.1">
    <property type="nucleotide sequence ID" value="NZ_LR026982.1"/>
</dbReference>
<organism evidence="1 2">
    <name type="scientific">Rhodoplanes serenus</name>
    <dbReference type="NCBI Taxonomy" id="200615"/>
    <lineage>
        <taxon>Bacteria</taxon>
        <taxon>Pseudomonadati</taxon>
        <taxon>Pseudomonadota</taxon>
        <taxon>Alphaproteobacteria</taxon>
        <taxon>Hyphomicrobiales</taxon>
        <taxon>Nitrobacteraceae</taxon>
        <taxon>Rhodoplanes</taxon>
    </lineage>
</organism>
<dbReference type="AlphaFoldDB" id="A0A447CQK3"/>
<dbReference type="Proteomes" id="UP000289200">
    <property type="component" value="Unassembled WGS sequence"/>
</dbReference>
<dbReference type="EMBL" id="UWOC01000026">
    <property type="protein sequence ID" value="VCU07377.1"/>
    <property type="molecule type" value="Genomic_DNA"/>
</dbReference>
<comment type="caution">
    <text evidence="1">The sequence shown here is derived from an EMBL/GenBank/DDBJ whole genome shotgun (WGS) entry which is preliminary data.</text>
</comment>
<accession>A0A447CQK3</accession>
<reference evidence="2" key="1">
    <citation type="submission" date="2018-10" db="EMBL/GenBank/DDBJ databases">
        <authorList>
            <person name="Peiro R."/>
            <person name="Begona"/>
            <person name="Cbmso G."/>
            <person name="Lopez M."/>
            <person name="Gonzalez S."/>
            <person name="Sacristan E."/>
            <person name="Castillo E."/>
        </authorList>
    </citation>
    <scope>NUCLEOTIDE SEQUENCE [LARGE SCALE GENOMIC DNA]</scope>
</reference>
<gene>
    <name evidence="1" type="ORF">RHODGE_RHODGE_00476</name>
</gene>
<protein>
    <submittedName>
        <fullName evidence="1">Uncharacterized protein</fullName>
    </submittedName>
</protein>
<sequence>MRVDPRDIPPEKAARRLHLTPDRFRELLPALRRRGFPAADPTTGNYDLKAIDAWMDRRSRLDDLTSPEGLVNDRASIRERIARL</sequence>
<name>A0A447CQK3_9BRAD</name>
<keyword evidence="2" id="KW-1185">Reference proteome</keyword>
<evidence type="ECO:0000313" key="2">
    <source>
        <dbReference type="Proteomes" id="UP000289200"/>
    </source>
</evidence>
<proteinExistence type="predicted"/>
<evidence type="ECO:0000313" key="1">
    <source>
        <dbReference type="EMBL" id="VCU07377.1"/>
    </source>
</evidence>